<evidence type="ECO:0000313" key="1">
    <source>
        <dbReference type="EMBL" id="KAJ3498439.1"/>
    </source>
</evidence>
<proteinExistence type="predicted"/>
<reference evidence="1" key="1">
    <citation type="submission" date="2022-07" db="EMBL/GenBank/DDBJ databases">
        <title>Genome Sequence of Lecanicillium saksenae.</title>
        <authorList>
            <person name="Buettner E."/>
        </authorList>
    </citation>
    <scope>NUCLEOTIDE SEQUENCE</scope>
    <source>
        <strain evidence="1">VT-O1</strain>
    </source>
</reference>
<name>A0ACC1R4L9_9HYPO</name>
<evidence type="ECO:0000313" key="2">
    <source>
        <dbReference type="Proteomes" id="UP001148737"/>
    </source>
</evidence>
<dbReference type="Proteomes" id="UP001148737">
    <property type="component" value="Unassembled WGS sequence"/>
</dbReference>
<comment type="caution">
    <text evidence="1">The sequence shown here is derived from an EMBL/GenBank/DDBJ whole genome shotgun (WGS) entry which is preliminary data.</text>
</comment>
<gene>
    <name evidence="1" type="ORF">NLG97_g1120</name>
</gene>
<sequence length="377" mass="41855">MSQHHYVSDLITGPPPTQMGYNRLGKSGLKVSKIILGAMSYGSKDWQKWVLEEAEALPLLKYAYEVGLNTWDTVIESPRLSLNSTDRESQSDLYSNGVSEEIIAKALKTYGIPREGVVIMTKCRFAISGPGEPQLSVYASTVNDGRMVNRAGLSRKHILDAVQASVKRLGTYIDVLQIQRMDPDVPREEIMRALNDMVEQGLVRYIGASSMPAWEFQALQNVAQQRGWHQFISMQNYYNLLYREEEREMIPYCKSAGIGCVPWSPIARGVLSRPWNNLDKNVSLRAGHDATLNRLYSGDSVLEKAIVDAVEEVAKARGLPMAVVASAWCLSKGVNPIMGLNSKARIDEAVLAAKTELTDEEVAQLEAAYVPKKVVGY</sequence>
<organism evidence="1 2">
    <name type="scientific">Lecanicillium saksenae</name>
    <dbReference type="NCBI Taxonomy" id="468837"/>
    <lineage>
        <taxon>Eukaryota</taxon>
        <taxon>Fungi</taxon>
        <taxon>Dikarya</taxon>
        <taxon>Ascomycota</taxon>
        <taxon>Pezizomycotina</taxon>
        <taxon>Sordariomycetes</taxon>
        <taxon>Hypocreomycetidae</taxon>
        <taxon>Hypocreales</taxon>
        <taxon>Cordycipitaceae</taxon>
        <taxon>Lecanicillium</taxon>
    </lineage>
</organism>
<protein>
    <submittedName>
        <fullName evidence="1">Uncharacterized protein</fullName>
    </submittedName>
</protein>
<dbReference type="EMBL" id="JANAKD010000050">
    <property type="protein sequence ID" value="KAJ3498439.1"/>
    <property type="molecule type" value="Genomic_DNA"/>
</dbReference>
<accession>A0ACC1R4L9</accession>
<keyword evidence="2" id="KW-1185">Reference proteome</keyword>